<keyword evidence="7" id="KW-1185">Reference proteome</keyword>
<evidence type="ECO:0000313" key="6">
    <source>
        <dbReference type="EMBL" id="RZC41250.1"/>
    </source>
</evidence>
<reference evidence="6 7" key="1">
    <citation type="submission" date="2017-03" db="EMBL/GenBank/DDBJ databases">
        <title>Genome of the blue death feigning beetle - Asbolus verrucosus.</title>
        <authorList>
            <person name="Rider S.D."/>
        </authorList>
    </citation>
    <scope>NUCLEOTIDE SEQUENCE [LARGE SCALE GENOMIC DNA]</scope>
    <source>
        <strain evidence="6">Butters</strain>
        <tissue evidence="6">Head and leg muscle</tissue>
    </source>
</reference>
<comment type="subcellular location">
    <subcellularLocation>
        <location evidence="1">Cytoplasm</location>
    </subcellularLocation>
</comment>
<dbReference type="GO" id="GO:0015629">
    <property type="term" value="C:actin cytoskeleton"/>
    <property type="evidence" value="ECO:0007669"/>
    <property type="project" value="TreeGrafter"/>
</dbReference>
<dbReference type="PANTHER" id="PTHR14938:SF2">
    <property type="entry name" value="HCLS1-ASSOCIATED PROTEIN X-1"/>
    <property type="match status" value="1"/>
</dbReference>
<evidence type="ECO:0000256" key="4">
    <source>
        <dbReference type="ARBA" id="ARBA00022553"/>
    </source>
</evidence>
<comment type="caution">
    <text evidence="6">The sequence shown here is derived from an EMBL/GenBank/DDBJ whole genome shotgun (WGS) entry which is preliminary data.</text>
</comment>
<name>A0A482W7U9_ASBVE</name>
<dbReference type="Proteomes" id="UP000292052">
    <property type="component" value="Unassembled WGS sequence"/>
</dbReference>
<dbReference type="AlphaFoldDB" id="A0A482W7U9"/>
<dbReference type="OrthoDB" id="5562606at2759"/>
<dbReference type="InterPro" id="IPR019376">
    <property type="entry name" value="Myeloid_leukemia_factor"/>
</dbReference>
<dbReference type="GO" id="GO:0043066">
    <property type="term" value="P:negative regulation of apoptotic process"/>
    <property type="evidence" value="ECO:0007669"/>
    <property type="project" value="InterPro"/>
</dbReference>
<dbReference type="InterPro" id="IPR017248">
    <property type="entry name" value="HAX-1"/>
</dbReference>
<comment type="similarity">
    <text evidence="2">Belongs to the MLF family.</text>
</comment>
<dbReference type="GO" id="GO:0030136">
    <property type="term" value="C:clathrin-coated vesicle"/>
    <property type="evidence" value="ECO:0007669"/>
    <property type="project" value="TreeGrafter"/>
</dbReference>
<dbReference type="GO" id="GO:0030833">
    <property type="term" value="P:regulation of actin filament polymerization"/>
    <property type="evidence" value="ECO:0007669"/>
    <property type="project" value="TreeGrafter"/>
</dbReference>
<evidence type="ECO:0000256" key="1">
    <source>
        <dbReference type="ARBA" id="ARBA00004496"/>
    </source>
</evidence>
<keyword evidence="3" id="KW-0963">Cytoplasm</keyword>
<organism evidence="6 7">
    <name type="scientific">Asbolus verrucosus</name>
    <name type="common">Desert ironclad beetle</name>
    <dbReference type="NCBI Taxonomy" id="1661398"/>
    <lineage>
        <taxon>Eukaryota</taxon>
        <taxon>Metazoa</taxon>
        <taxon>Ecdysozoa</taxon>
        <taxon>Arthropoda</taxon>
        <taxon>Hexapoda</taxon>
        <taxon>Insecta</taxon>
        <taxon>Pterygota</taxon>
        <taxon>Neoptera</taxon>
        <taxon>Endopterygota</taxon>
        <taxon>Coleoptera</taxon>
        <taxon>Polyphaga</taxon>
        <taxon>Cucujiformia</taxon>
        <taxon>Tenebrionidae</taxon>
        <taxon>Pimeliinae</taxon>
        <taxon>Asbolus</taxon>
    </lineage>
</organism>
<sequence length="279" mass="33076">MDFYERLKRFMGFHQPQDFNDQSRNLPRSPQNDDRDRYFRYCYISILPRVKCAIFSFETPFHKGPNRNFNVFTDPLEIHKYFEQQMSDMLRSFGFGEFGDGFSHHFEFPQIEEIPQEEYETQSGDLRDQFLKPGFEDAATNGIEEKKDGDVDGKLDIRDWGSVFKGENSVTPYQRQTAPKSYFFGQSVTSKTIKNPDGSVETHHTVRDNQGNEETTITRKMADKEYSVTKRRDKDGKEETIENFVNMDDKEVDTFFPKQPQRVPELDQRSWPFFDRFFK</sequence>
<proteinExistence type="inferred from homology"/>
<keyword evidence="4" id="KW-0597">Phosphoprotein</keyword>
<evidence type="ECO:0000256" key="2">
    <source>
        <dbReference type="ARBA" id="ARBA00008332"/>
    </source>
</evidence>
<dbReference type="PANTHER" id="PTHR14938">
    <property type="entry name" value="HCLS1-ASSOCIATED PROTEIN X-1"/>
    <property type="match status" value="1"/>
</dbReference>
<dbReference type="GO" id="GO:0016529">
    <property type="term" value="C:sarcoplasmic reticulum"/>
    <property type="evidence" value="ECO:0007669"/>
    <property type="project" value="TreeGrafter"/>
</dbReference>
<dbReference type="Pfam" id="PF10248">
    <property type="entry name" value="Mlf1IP"/>
    <property type="match status" value="1"/>
</dbReference>
<dbReference type="EMBL" id="QDEB01018979">
    <property type="protein sequence ID" value="RZC41250.1"/>
    <property type="molecule type" value="Genomic_DNA"/>
</dbReference>
<feature type="region of interest" description="Disordered" evidence="5">
    <location>
        <begin position="194"/>
        <end position="214"/>
    </location>
</feature>
<dbReference type="GO" id="GO:0005739">
    <property type="term" value="C:mitochondrion"/>
    <property type="evidence" value="ECO:0007669"/>
    <property type="project" value="TreeGrafter"/>
</dbReference>
<accession>A0A482W7U9</accession>
<evidence type="ECO:0000256" key="3">
    <source>
        <dbReference type="ARBA" id="ARBA00022490"/>
    </source>
</evidence>
<evidence type="ECO:0000256" key="5">
    <source>
        <dbReference type="SAM" id="MobiDB-lite"/>
    </source>
</evidence>
<protein>
    <submittedName>
        <fullName evidence="6">HCLS1-associated protein X-1</fullName>
    </submittedName>
</protein>
<gene>
    <name evidence="6" type="ORF">BDFB_005562</name>
</gene>
<dbReference type="GO" id="GO:0016324">
    <property type="term" value="C:apical plasma membrane"/>
    <property type="evidence" value="ECO:0007669"/>
    <property type="project" value="TreeGrafter"/>
</dbReference>
<evidence type="ECO:0000313" key="7">
    <source>
        <dbReference type="Proteomes" id="UP000292052"/>
    </source>
</evidence>